<dbReference type="PROSITE" id="PS51831">
    <property type="entry name" value="HD"/>
    <property type="match status" value="1"/>
</dbReference>
<sequence>MGREEVGSSEAGGREKGCIPANDSAGNSKNERKSNDLKPLYAQSDRSRELEEPVTERWRSDTRRDYARVIHSPAFRRLQGKTQLFPGHESDFFRNRLTHSLEVAQIAESIAYMLNEQHDYFKDNPIDTTLCALAGLVHDLGHPPFGHNGEHALDDKMRAYGGFEGNAQTFRILSRLEKKKRSLNGDDIDDRLGLNLTYRSLASILKYDREIPNIREESDGLVKGYYSDDAELVSRVKLSVAPDFKESGGFKTIECAIMDLADDIAYSTYDLEDSLKAGFLTPASILSSDQRLLERVAEKVGRSIETSVDSQDVLDVFFEIFQDIATGGAQDSSPELAVFNIVKGFEQSRGISENGYLRTELTSQLVGEFISGVRLKFNDNFPNLSKVYLEKGVRRKVETLKNYTFEATIFSTRLKVAEYRGYEVVSRIFEALAGPKGYLLMPDDVRGLWLQFEANASARMRVVCDFVAGMTDRYALEFYARLHSDNPQSIFKPI</sequence>
<dbReference type="HAMAP" id="MF_01212">
    <property type="entry name" value="dGTPase_type2"/>
    <property type="match status" value="1"/>
</dbReference>
<dbReference type="RefSeq" id="WP_272743809.1">
    <property type="nucleotide sequence ID" value="NZ_JAQQKV010000001.1"/>
</dbReference>
<feature type="region of interest" description="Disordered" evidence="3">
    <location>
        <begin position="1"/>
        <end position="56"/>
    </location>
</feature>
<feature type="compositionally biased region" description="Basic and acidic residues" evidence="3">
    <location>
        <begin position="1"/>
        <end position="17"/>
    </location>
</feature>
<keyword evidence="1 2" id="KW-0378">Hydrolase</keyword>
<dbReference type="InterPro" id="IPR023023">
    <property type="entry name" value="dNTPase_2"/>
</dbReference>
<accession>A0ABT5HH30</accession>
<gene>
    <name evidence="5" type="primary">dgt</name>
    <name evidence="5" type="ORF">PQU98_05120</name>
</gene>
<feature type="compositionally biased region" description="Basic and acidic residues" evidence="3">
    <location>
        <begin position="45"/>
        <end position="56"/>
    </location>
</feature>
<keyword evidence="6" id="KW-1185">Reference proteome</keyword>
<evidence type="ECO:0000313" key="5">
    <source>
        <dbReference type="EMBL" id="MDC7675498.1"/>
    </source>
</evidence>
<dbReference type="PANTHER" id="PTHR11373">
    <property type="entry name" value="DEOXYNUCLEOSIDE TRIPHOSPHATE TRIPHOSPHOHYDROLASE"/>
    <property type="match status" value="1"/>
</dbReference>
<reference evidence="5 6" key="1">
    <citation type="submission" date="2023-01" db="EMBL/GenBank/DDBJ databases">
        <title>Novel species of the genus Asticcacaulis isolated from rivers.</title>
        <authorList>
            <person name="Lu H."/>
        </authorList>
    </citation>
    <scope>NUCLEOTIDE SEQUENCE [LARGE SCALE GENOMIC DNA]</scope>
    <source>
        <strain evidence="5 6">LKC15W</strain>
    </source>
</reference>
<dbReference type="EMBL" id="JAQQKV010000001">
    <property type="protein sequence ID" value="MDC7675498.1"/>
    <property type="molecule type" value="Genomic_DNA"/>
</dbReference>
<evidence type="ECO:0000256" key="1">
    <source>
        <dbReference type="ARBA" id="ARBA00022801"/>
    </source>
</evidence>
<dbReference type="SUPFAM" id="SSF109604">
    <property type="entry name" value="HD-domain/PDEase-like"/>
    <property type="match status" value="1"/>
</dbReference>
<dbReference type="Pfam" id="PF13286">
    <property type="entry name" value="HD_assoc"/>
    <property type="match status" value="1"/>
</dbReference>
<dbReference type="Proteomes" id="UP001218579">
    <property type="component" value="Unassembled WGS sequence"/>
</dbReference>
<feature type="domain" description="HD" evidence="4">
    <location>
        <begin position="96"/>
        <end position="267"/>
    </location>
</feature>
<evidence type="ECO:0000259" key="4">
    <source>
        <dbReference type="PROSITE" id="PS51831"/>
    </source>
</evidence>
<dbReference type="NCBIfam" id="TIGR01353">
    <property type="entry name" value="dGTP_triPase"/>
    <property type="match status" value="1"/>
</dbReference>
<name>A0ABT5HH30_9CAUL</name>
<dbReference type="SMART" id="SM00471">
    <property type="entry name" value="HDc"/>
    <property type="match status" value="1"/>
</dbReference>
<dbReference type="InterPro" id="IPR050135">
    <property type="entry name" value="dGTPase-like"/>
</dbReference>
<comment type="caution">
    <text evidence="5">The sequence shown here is derived from an EMBL/GenBank/DDBJ whole genome shotgun (WGS) entry which is preliminary data.</text>
</comment>
<dbReference type="Gene3D" id="1.10.3210.10">
    <property type="entry name" value="Hypothetical protein af1432"/>
    <property type="match status" value="1"/>
</dbReference>
<protein>
    <recommendedName>
        <fullName evidence="2">Deoxyguanosinetriphosphate triphosphohydrolase-like protein</fullName>
    </recommendedName>
</protein>
<dbReference type="InterPro" id="IPR003607">
    <property type="entry name" value="HD/PDEase_dom"/>
</dbReference>
<evidence type="ECO:0000313" key="6">
    <source>
        <dbReference type="Proteomes" id="UP001218579"/>
    </source>
</evidence>
<evidence type="ECO:0000256" key="2">
    <source>
        <dbReference type="HAMAP-Rule" id="MF_01212"/>
    </source>
</evidence>
<dbReference type="CDD" id="cd00077">
    <property type="entry name" value="HDc"/>
    <property type="match status" value="1"/>
</dbReference>
<dbReference type="PANTHER" id="PTHR11373:SF32">
    <property type="entry name" value="DEOXYGUANOSINETRIPHOSPHATE TRIPHOSPHOHYDROLASE"/>
    <property type="match status" value="1"/>
</dbReference>
<organism evidence="5 6">
    <name type="scientific">Asticcacaulis machinosus</name>
    <dbReference type="NCBI Taxonomy" id="2984211"/>
    <lineage>
        <taxon>Bacteria</taxon>
        <taxon>Pseudomonadati</taxon>
        <taxon>Pseudomonadota</taxon>
        <taxon>Alphaproteobacteria</taxon>
        <taxon>Caulobacterales</taxon>
        <taxon>Caulobacteraceae</taxon>
        <taxon>Asticcacaulis</taxon>
    </lineage>
</organism>
<dbReference type="InterPro" id="IPR006261">
    <property type="entry name" value="dGTPase"/>
</dbReference>
<proteinExistence type="inferred from homology"/>
<dbReference type="Pfam" id="PF01966">
    <property type="entry name" value="HD"/>
    <property type="match status" value="1"/>
</dbReference>
<comment type="similarity">
    <text evidence="2">Belongs to the dGTPase family. Type 2 subfamily.</text>
</comment>
<evidence type="ECO:0000256" key="3">
    <source>
        <dbReference type="SAM" id="MobiDB-lite"/>
    </source>
</evidence>
<dbReference type="InterPro" id="IPR026875">
    <property type="entry name" value="PHydrolase_assoc_dom"/>
</dbReference>
<dbReference type="InterPro" id="IPR006674">
    <property type="entry name" value="HD_domain"/>
</dbReference>